<dbReference type="RefSeq" id="WP_379522966.1">
    <property type="nucleotide sequence ID" value="NZ_JBHSPA010000094.1"/>
</dbReference>
<sequence length="339" mass="36646">MTDEAIRSPSSLRFPRAVVTGGCGFLGSHICDALIGAGVEVLALDNFSTGTLDNVSHLLDDPRFSLRETDVTCGIDVPEHVDLVLHLASPASPRDYTRLPLETLAAGAAGTHAALRLALRDRARFVLASTSEVYGDPLQHPQSETYWGHVNPVGPRAAYDEAKRYAEALTICFARTYGLNTSIVRIFNTYGPRLQWNDGRVVPNLIGQALLDEPLTLYGDGTQTRSLCYVSDTVRGILALAASRFGGPVNIGSTEEVTVHSLALRIRELVGSHSALRFLPPLPDDPCRRRPDISLARRELRWRPRVSLGSGLRATIAAFRAAGTGSSESQPRSQAANPS</sequence>
<protein>
    <submittedName>
        <fullName evidence="6">NAD-dependent epimerase/dehydratase family protein</fullName>
    </submittedName>
</protein>
<dbReference type="PANTHER" id="PTHR43078:SF6">
    <property type="entry name" value="UDP-GLUCURONIC ACID DECARBOXYLASE 1"/>
    <property type="match status" value="1"/>
</dbReference>
<evidence type="ECO:0000256" key="4">
    <source>
        <dbReference type="ARBA" id="ARBA00023239"/>
    </source>
</evidence>
<dbReference type="Gene3D" id="3.40.50.720">
    <property type="entry name" value="NAD(P)-binding Rossmann-like Domain"/>
    <property type="match status" value="1"/>
</dbReference>
<evidence type="ECO:0000256" key="3">
    <source>
        <dbReference type="ARBA" id="ARBA00023027"/>
    </source>
</evidence>
<feature type="domain" description="NAD-dependent epimerase/dehydratase" evidence="5">
    <location>
        <begin position="18"/>
        <end position="252"/>
    </location>
</feature>
<dbReference type="InterPro" id="IPR044516">
    <property type="entry name" value="UXS-like"/>
</dbReference>
<accession>A0ABW1D688</accession>
<dbReference type="PANTHER" id="PTHR43078">
    <property type="entry name" value="UDP-GLUCURONIC ACID DECARBOXYLASE-RELATED"/>
    <property type="match status" value="1"/>
</dbReference>
<dbReference type="Proteomes" id="UP001596058">
    <property type="component" value="Unassembled WGS sequence"/>
</dbReference>
<proteinExistence type="predicted"/>
<keyword evidence="4" id="KW-0456">Lyase</keyword>
<keyword evidence="2" id="KW-0210">Decarboxylase</keyword>
<comment type="caution">
    <text evidence="6">The sequence shown here is derived from an EMBL/GenBank/DDBJ whole genome shotgun (WGS) entry which is preliminary data.</text>
</comment>
<evidence type="ECO:0000259" key="5">
    <source>
        <dbReference type="Pfam" id="PF01370"/>
    </source>
</evidence>
<gene>
    <name evidence="6" type="ORF">ACFPZ3_57685</name>
</gene>
<dbReference type="InterPro" id="IPR001509">
    <property type="entry name" value="Epimerase_deHydtase"/>
</dbReference>
<organism evidence="6 7">
    <name type="scientific">Nonomuraea insulae</name>
    <dbReference type="NCBI Taxonomy" id="1616787"/>
    <lineage>
        <taxon>Bacteria</taxon>
        <taxon>Bacillati</taxon>
        <taxon>Actinomycetota</taxon>
        <taxon>Actinomycetes</taxon>
        <taxon>Streptosporangiales</taxon>
        <taxon>Streptosporangiaceae</taxon>
        <taxon>Nonomuraea</taxon>
    </lineage>
</organism>
<evidence type="ECO:0000313" key="6">
    <source>
        <dbReference type="EMBL" id="MFC5833540.1"/>
    </source>
</evidence>
<dbReference type="Gene3D" id="3.90.25.10">
    <property type="entry name" value="UDP-galactose 4-epimerase, domain 1"/>
    <property type="match status" value="1"/>
</dbReference>
<evidence type="ECO:0000256" key="2">
    <source>
        <dbReference type="ARBA" id="ARBA00022793"/>
    </source>
</evidence>
<dbReference type="EMBL" id="JBHSPA010000094">
    <property type="protein sequence ID" value="MFC5833540.1"/>
    <property type="molecule type" value="Genomic_DNA"/>
</dbReference>
<comment type="cofactor">
    <cofactor evidence="1">
        <name>NAD(+)</name>
        <dbReference type="ChEBI" id="CHEBI:57540"/>
    </cofactor>
</comment>
<dbReference type="InterPro" id="IPR036291">
    <property type="entry name" value="NAD(P)-bd_dom_sf"/>
</dbReference>
<dbReference type="Pfam" id="PF01370">
    <property type="entry name" value="Epimerase"/>
    <property type="match status" value="1"/>
</dbReference>
<keyword evidence="7" id="KW-1185">Reference proteome</keyword>
<evidence type="ECO:0000256" key="1">
    <source>
        <dbReference type="ARBA" id="ARBA00001911"/>
    </source>
</evidence>
<dbReference type="SUPFAM" id="SSF51735">
    <property type="entry name" value="NAD(P)-binding Rossmann-fold domains"/>
    <property type="match status" value="1"/>
</dbReference>
<name>A0ABW1D688_9ACTN</name>
<keyword evidence="3" id="KW-0520">NAD</keyword>
<evidence type="ECO:0000313" key="7">
    <source>
        <dbReference type="Proteomes" id="UP001596058"/>
    </source>
</evidence>
<reference evidence="7" key="1">
    <citation type="journal article" date="2019" name="Int. J. Syst. Evol. Microbiol.">
        <title>The Global Catalogue of Microorganisms (GCM) 10K type strain sequencing project: providing services to taxonomists for standard genome sequencing and annotation.</title>
        <authorList>
            <consortium name="The Broad Institute Genomics Platform"/>
            <consortium name="The Broad Institute Genome Sequencing Center for Infectious Disease"/>
            <person name="Wu L."/>
            <person name="Ma J."/>
        </authorList>
    </citation>
    <scope>NUCLEOTIDE SEQUENCE [LARGE SCALE GENOMIC DNA]</scope>
    <source>
        <strain evidence="7">CCUG 53903</strain>
    </source>
</reference>